<dbReference type="GO" id="GO:0016020">
    <property type="term" value="C:membrane"/>
    <property type="evidence" value="ECO:0007669"/>
    <property type="project" value="InterPro"/>
</dbReference>
<dbReference type="RefSeq" id="WP_125972071.1">
    <property type="nucleotide sequence ID" value="NZ_CP034433.1"/>
</dbReference>
<keyword evidence="7 12" id="KW-1133">Transmembrane helix</keyword>
<evidence type="ECO:0000256" key="10">
    <source>
        <dbReference type="ARBA" id="ARBA00025490"/>
    </source>
</evidence>
<evidence type="ECO:0000259" key="14">
    <source>
        <dbReference type="Pfam" id="PF16535"/>
    </source>
</evidence>
<feature type="transmembrane region" description="Helical" evidence="12">
    <location>
        <begin position="400"/>
        <end position="424"/>
    </location>
</feature>
<dbReference type="KEGG" id="iod:EJO50_05040"/>
<name>A0A3S8ZR03_9NEIS</name>
<evidence type="ECO:0000256" key="1">
    <source>
        <dbReference type="ARBA" id="ARBA00004551"/>
    </source>
</evidence>
<evidence type="ECO:0000256" key="4">
    <source>
        <dbReference type="ARBA" id="ARBA00022525"/>
    </source>
</evidence>
<organism evidence="15 16">
    <name type="scientific">Iodobacter ciconiae</name>
    <dbReference type="NCBI Taxonomy" id="2496266"/>
    <lineage>
        <taxon>Bacteria</taxon>
        <taxon>Pseudomonadati</taxon>
        <taxon>Pseudomonadota</taxon>
        <taxon>Betaproteobacteria</taxon>
        <taxon>Neisseriales</taxon>
        <taxon>Chitinibacteraceae</taxon>
        <taxon>Iodobacter</taxon>
    </lineage>
</organism>
<dbReference type="EMBL" id="CP034433">
    <property type="protein sequence ID" value="AZN35902.1"/>
    <property type="molecule type" value="Genomic_DNA"/>
</dbReference>
<dbReference type="Gene3D" id="1.20.120.330">
    <property type="entry name" value="Nucleotidyltransferases domain 2"/>
    <property type="match status" value="2"/>
</dbReference>
<dbReference type="Proteomes" id="UP000282438">
    <property type="component" value="Chromosome"/>
</dbReference>
<feature type="domain" description="IpaB/BipB/SctE N-terminal" evidence="14">
    <location>
        <begin position="81"/>
        <end position="227"/>
    </location>
</feature>
<keyword evidence="9 12" id="KW-0472">Membrane</keyword>
<proteinExistence type="inferred from homology"/>
<dbReference type="InterPro" id="IPR032391">
    <property type="entry name" value="IpaB/BipB/SctE_N"/>
</dbReference>
<evidence type="ECO:0000256" key="2">
    <source>
        <dbReference type="ARBA" id="ARBA00004613"/>
    </source>
</evidence>
<dbReference type="PRINTS" id="PR01375">
    <property type="entry name" value="BACINVASINB"/>
</dbReference>
<dbReference type="InterPro" id="IPR006972">
    <property type="entry name" value="BipB-like_C"/>
</dbReference>
<comment type="similarity">
    <text evidence="11">Belongs to the SctE/SipB/YopB family.</text>
</comment>
<reference evidence="15 16" key="1">
    <citation type="submission" date="2018-12" db="EMBL/GenBank/DDBJ databases">
        <title>Complete genome sequence of Iodobacter sp. H11R3.</title>
        <authorList>
            <person name="Bae J.-W."/>
        </authorList>
    </citation>
    <scope>NUCLEOTIDE SEQUENCE [LARGE SCALE GENOMIC DNA]</scope>
    <source>
        <strain evidence="15 16">H11R3</strain>
    </source>
</reference>
<keyword evidence="8" id="KW-0843">Virulence</keyword>
<evidence type="ECO:0000256" key="8">
    <source>
        <dbReference type="ARBA" id="ARBA00023026"/>
    </source>
</evidence>
<evidence type="ECO:0000256" key="11">
    <source>
        <dbReference type="ARBA" id="ARBA00035640"/>
    </source>
</evidence>
<evidence type="ECO:0000259" key="13">
    <source>
        <dbReference type="Pfam" id="PF04888"/>
    </source>
</evidence>
<dbReference type="OrthoDB" id="6623144at2"/>
<evidence type="ECO:0000256" key="6">
    <source>
        <dbReference type="ARBA" id="ARBA00022870"/>
    </source>
</evidence>
<dbReference type="AlphaFoldDB" id="A0A3S8ZR03"/>
<sequence length="581" mass="60130">MSEANGIGRSAYQQHPLAGALFEKARASEAYVSTAQQAAQALFAVRAGQTDERTMVKADLNTPVLTAPEQAVEEGTGSMDKLTLLLGELMTLLGETAQASLEGRLAVFKALKESQATASKALQEQFDHAIAEAEAAIEAAGGAQADYEQALEAAKNAQQAADDAEAVLAGLSPDDPAYGAAKTAKDLAVINASLAKGKAEGAKELYTSATELAAARTKSADAIAEEIKAAGVNTPASQLSQENHLSGVSRMALLMAMFVKLVADNSENSLKNDLAIFEAMQSGRLKEMEKKADEYDKEAKKAEHLHKVMGCLGKVLGALLTVVAVVGAAFTGGASLALAAVGVALMVADVVVKAATGVSFMEEAMKPVMEKVLKPLMDLISKALSDFLQKMGVDEKTANMVGSIVGAIAAAVAMVVVIAAVAVVGKSAAAKLASTMGKMMGETIKKLVPSILKDVAEQSGSALTRGTVRLAKSMGLETDKIAIQSYGNTLVRTATAAEGLHAVAQTAGGVTQGVFIKNAADAMADFNLALFDKERIDKCLKDAVEVFAQSQSVTQSLLAQISQTLQSSMAAGRAVLRNSHA</sequence>
<keyword evidence="4" id="KW-0964">Secreted</keyword>
<protein>
    <recommendedName>
        <fullName evidence="3">Translocator protein BipB</fullName>
    </recommendedName>
</protein>
<keyword evidence="6" id="KW-1043">Host membrane</keyword>
<dbReference type="Pfam" id="PF04888">
    <property type="entry name" value="SseC"/>
    <property type="match status" value="1"/>
</dbReference>
<evidence type="ECO:0000256" key="12">
    <source>
        <dbReference type="SAM" id="Phobius"/>
    </source>
</evidence>
<evidence type="ECO:0000256" key="9">
    <source>
        <dbReference type="ARBA" id="ARBA00023136"/>
    </source>
</evidence>
<evidence type="ECO:0000313" key="15">
    <source>
        <dbReference type="EMBL" id="AZN35902.1"/>
    </source>
</evidence>
<evidence type="ECO:0000256" key="5">
    <source>
        <dbReference type="ARBA" id="ARBA00022692"/>
    </source>
</evidence>
<dbReference type="GO" id="GO:0005576">
    <property type="term" value="C:extracellular region"/>
    <property type="evidence" value="ECO:0007669"/>
    <property type="project" value="UniProtKB-SubCell"/>
</dbReference>
<feature type="domain" description="Translocator protein BipB-like C-terminal" evidence="13">
    <location>
        <begin position="254"/>
        <end position="578"/>
    </location>
</feature>
<dbReference type="InterPro" id="IPR003895">
    <property type="entry name" value="T3SS_SctE/BipB"/>
</dbReference>
<evidence type="ECO:0000256" key="3">
    <source>
        <dbReference type="ARBA" id="ARBA00018823"/>
    </source>
</evidence>
<evidence type="ECO:0000313" key="16">
    <source>
        <dbReference type="Proteomes" id="UP000282438"/>
    </source>
</evidence>
<gene>
    <name evidence="15" type="ORF">EJO50_05040</name>
</gene>
<accession>A0A3S8ZR03</accession>
<evidence type="ECO:0000256" key="7">
    <source>
        <dbReference type="ARBA" id="ARBA00022989"/>
    </source>
</evidence>
<dbReference type="GO" id="GO:0033644">
    <property type="term" value="C:host cell membrane"/>
    <property type="evidence" value="ECO:0007669"/>
    <property type="project" value="UniProtKB-SubCell"/>
</dbReference>
<comment type="subcellular location">
    <subcellularLocation>
        <location evidence="1">Host membrane</location>
    </subcellularLocation>
    <subcellularLocation>
        <location evidence="2">Secreted</location>
    </subcellularLocation>
</comment>
<comment type="function">
    <text evidence="10">Plays a role in the bacterium-induced formation of multinucleated giant cell (MNGC), which is formed after host cell fusion, as well as in the intercellular spreading of bacteria and in the induction of apoptosis in macrophages. May act in concert with other effector proteins to induce fusion of host cell membranes.</text>
</comment>
<keyword evidence="16" id="KW-1185">Reference proteome</keyword>
<keyword evidence="5 12" id="KW-0812">Transmembrane</keyword>
<dbReference type="Pfam" id="PF16535">
    <property type="entry name" value="T3SSipB"/>
    <property type="match status" value="1"/>
</dbReference>